<organism evidence="2">
    <name type="scientific">Pithovirus LCPAC201</name>
    <dbReference type="NCBI Taxonomy" id="2506591"/>
    <lineage>
        <taxon>Viruses</taxon>
        <taxon>Pithoviruses</taxon>
    </lineage>
</organism>
<keyword evidence="1" id="KW-1133">Transmembrane helix</keyword>
<feature type="transmembrane region" description="Helical" evidence="1">
    <location>
        <begin position="139"/>
        <end position="159"/>
    </location>
</feature>
<feature type="transmembrane region" description="Helical" evidence="1">
    <location>
        <begin position="26"/>
        <end position="48"/>
    </location>
</feature>
<feature type="transmembrane region" description="Helical" evidence="1">
    <location>
        <begin position="73"/>
        <end position="93"/>
    </location>
</feature>
<evidence type="ECO:0000313" key="2">
    <source>
        <dbReference type="EMBL" id="QBK90918.1"/>
    </source>
</evidence>
<proteinExistence type="predicted"/>
<keyword evidence="1" id="KW-0472">Membrane</keyword>
<sequence>MGNVFGPEFGKRSSQVTETDQQSRGWLFWLTLLVIGIIIVLMIYFLFLPGSDKLPRLKVEDEFILINRIEDTILAWITVSTFFITLGIIIKGFERYSIYYSLTFILMGIIMLVVGNINYLADRQLILQNNFKVPAKLDVLFIVTIIGIIVTILILYDIIRYEVPINAPSWMTKSWKEDLEKKPRKITPEV</sequence>
<feature type="transmembrane region" description="Helical" evidence="1">
    <location>
        <begin position="99"/>
        <end position="119"/>
    </location>
</feature>
<dbReference type="EMBL" id="MK500502">
    <property type="protein sequence ID" value="QBK90918.1"/>
    <property type="molecule type" value="Genomic_DNA"/>
</dbReference>
<name>A0A481Z4V9_9VIRU</name>
<accession>A0A481Z4V9</accession>
<gene>
    <name evidence="2" type="ORF">LCPAC201_02190</name>
</gene>
<evidence type="ECO:0000256" key="1">
    <source>
        <dbReference type="SAM" id="Phobius"/>
    </source>
</evidence>
<reference evidence="2" key="1">
    <citation type="journal article" date="2019" name="MBio">
        <title>Virus Genomes from Deep Sea Sediments Expand the Ocean Megavirome and Support Independent Origins of Viral Gigantism.</title>
        <authorList>
            <person name="Backstrom D."/>
            <person name="Yutin N."/>
            <person name="Jorgensen S.L."/>
            <person name="Dharamshi J."/>
            <person name="Homa F."/>
            <person name="Zaremba-Niedwiedzka K."/>
            <person name="Spang A."/>
            <person name="Wolf Y.I."/>
            <person name="Koonin E.V."/>
            <person name="Ettema T.J."/>
        </authorList>
    </citation>
    <scope>NUCLEOTIDE SEQUENCE</scope>
</reference>
<keyword evidence="1" id="KW-0812">Transmembrane</keyword>
<protein>
    <submittedName>
        <fullName evidence="2">Uncharacterized protein</fullName>
    </submittedName>
</protein>